<dbReference type="SUPFAM" id="SSF58104">
    <property type="entry name" value="Methyl-accepting chemotaxis protein (MCP) signaling domain"/>
    <property type="match status" value="1"/>
</dbReference>
<proteinExistence type="inferred from homology"/>
<evidence type="ECO:0000256" key="3">
    <source>
        <dbReference type="PROSITE-ProRule" id="PRU00284"/>
    </source>
</evidence>
<evidence type="ECO:0000256" key="4">
    <source>
        <dbReference type="SAM" id="MobiDB-lite"/>
    </source>
</evidence>
<dbReference type="GO" id="GO:0005886">
    <property type="term" value="C:plasma membrane"/>
    <property type="evidence" value="ECO:0007669"/>
    <property type="project" value="TreeGrafter"/>
</dbReference>
<dbReference type="Pfam" id="PF00015">
    <property type="entry name" value="MCPsignal"/>
    <property type="match status" value="1"/>
</dbReference>
<dbReference type="CDD" id="cd06225">
    <property type="entry name" value="HAMP"/>
    <property type="match status" value="1"/>
</dbReference>
<comment type="similarity">
    <text evidence="2">Belongs to the methyl-accepting chemotaxis (MCP) protein family.</text>
</comment>
<dbReference type="OrthoDB" id="5292010at2"/>
<dbReference type="PANTHER" id="PTHR43531">
    <property type="entry name" value="PROTEIN ICFG"/>
    <property type="match status" value="1"/>
</dbReference>
<protein>
    <submittedName>
        <fullName evidence="9">Chemotaxis protein</fullName>
    </submittedName>
</protein>
<evidence type="ECO:0000259" key="6">
    <source>
        <dbReference type="PROSITE" id="PS50111"/>
    </source>
</evidence>
<dbReference type="InterPro" id="IPR003660">
    <property type="entry name" value="HAMP_dom"/>
</dbReference>
<dbReference type="PROSITE" id="PS50111">
    <property type="entry name" value="CHEMOTAXIS_TRANSDUC_2"/>
    <property type="match status" value="1"/>
</dbReference>
<dbReference type="InterPro" id="IPR000727">
    <property type="entry name" value="T_SNARE_dom"/>
</dbReference>
<feature type="transmembrane region" description="Helical" evidence="5">
    <location>
        <begin position="179"/>
        <end position="200"/>
    </location>
</feature>
<dbReference type="EMBL" id="LLZS01000003">
    <property type="protein sequence ID" value="KUR73140.1"/>
    <property type="molecule type" value="Genomic_DNA"/>
</dbReference>
<dbReference type="GO" id="GO:0004888">
    <property type="term" value="F:transmembrane signaling receptor activity"/>
    <property type="evidence" value="ECO:0007669"/>
    <property type="project" value="TreeGrafter"/>
</dbReference>
<evidence type="ECO:0000256" key="2">
    <source>
        <dbReference type="ARBA" id="ARBA00029447"/>
    </source>
</evidence>
<feature type="domain" description="HAMP" evidence="8">
    <location>
        <begin position="263"/>
        <end position="315"/>
    </location>
</feature>
<gene>
    <name evidence="9" type="ORF">AQZ52_03520</name>
</gene>
<feature type="region of interest" description="Disordered" evidence="4">
    <location>
        <begin position="572"/>
        <end position="599"/>
    </location>
</feature>
<keyword evidence="5" id="KW-0812">Transmembrane</keyword>
<dbReference type="InterPro" id="IPR051310">
    <property type="entry name" value="MCP_chemotaxis"/>
</dbReference>
<evidence type="ECO:0000256" key="1">
    <source>
        <dbReference type="ARBA" id="ARBA00022500"/>
    </source>
</evidence>
<dbReference type="Gene3D" id="6.10.340.10">
    <property type="match status" value="1"/>
</dbReference>
<evidence type="ECO:0000256" key="5">
    <source>
        <dbReference type="SAM" id="Phobius"/>
    </source>
</evidence>
<organism evidence="9 10">
    <name type="scientific">Novosphingobium fuchskuhlense</name>
    <dbReference type="NCBI Taxonomy" id="1117702"/>
    <lineage>
        <taxon>Bacteria</taxon>
        <taxon>Pseudomonadati</taxon>
        <taxon>Pseudomonadota</taxon>
        <taxon>Alphaproteobacteria</taxon>
        <taxon>Sphingomonadales</taxon>
        <taxon>Sphingomonadaceae</taxon>
        <taxon>Novosphingobium</taxon>
    </lineage>
</organism>
<sequence>MLSDKARSGARLLIGLLLAIIALACCVVYAIRADGPMTQDSALQAEILADVLPPPAFVVEPYLNASLIVHDPSRAGPYLNELKDERAEFEARKAYWKTAPVPPLLRQPLNDTIAAAERFWQVMDSKFLPAVNSGNQAAMTEAFEMNIAPIYRVQRDQVRSIVALSRTYSAETARRNATLTALSLAGLAALALAMLGLILWSARATRKLVVAPLVETAAAMQRMANGDTSIAIEGTDRADEFGQMARAMQVFREGEAERRRALAEQETVVEALSAGLARLAAKDLEHQLDVTFPPAYETLRDNYNAAVASLAEALRIVRIGTASVQGSISEIGAAAHDLALRNESQASRIAETTRAMHAVTGIVQDTATGAQAVSQTIAQADREAADGGEVVRHAIEAMAAIEHSAQEIGQIISVIDGIAFQTNLLALNAGVEAARAGEAGKGFAVVATEVRALAQRSADAAQSIKALITTSGEQVGAGVDLVRESGTRLEAIVRRISEISALVGNIAGSATRQAESLSQINTAMDEMDRMTQQNAAMVEESSAATRSLAAEAVRLNELVATFRTRDTVNRPASVAAPDSLRRTSSVEPQTQPWPLAMAS</sequence>
<dbReference type="GO" id="GO:0006935">
    <property type="term" value="P:chemotaxis"/>
    <property type="evidence" value="ECO:0007669"/>
    <property type="project" value="UniProtKB-KW"/>
</dbReference>
<dbReference type="PANTHER" id="PTHR43531:SF11">
    <property type="entry name" value="METHYL-ACCEPTING CHEMOTAXIS PROTEIN 3"/>
    <property type="match status" value="1"/>
</dbReference>
<keyword evidence="3" id="KW-0807">Transducer</keyword>
<comment type="caution">
    <text evidence="9">The sequence shown here is derived from an EMBL/GenBank/DDBJ whole genome shotgun (WGS) entry which is preliminary data.</text>
</comment>
<keyword evidence="10" id="KW-1185">Reference proteome</keyword>
<feature type="domain" description="HAMP" evidence="8">
    <location>
        <begin position="207"/>
        <end position="260"/>
    </location>
</feature>
<reference evidence="9 10" key="1">
    <citation type="submission" date="2015-10" db="EMBL/GenBank/DDBJ databases">
        <title>Draft genome sequence of Novosphingobium fuchskuhlense DSM 25065 isolated from a surface water sample of the southwest basin of Lake Grosse Fuchskuhle.</title>
        <authorList>
            <person name="Ruckert C."/>
            <person name="Winkler A."/>
            <person name="Glaeser J."/>
            <person name="Grossart H.-P."/>
            <person name="Kalinowski J."/>
            <person name="Glaeser S."/>
        </authorList>
    </citation>
    <scope>NUCLEOTIDE SEQUENCE [LARGE SCALE GENOMIC DNA]</scope>
    <source>
        <strain evidence="9 10">FNE08-7</strain>
    </source>
</reference>
<dbReference type="AlphaFoldDB" id="A0A117UYE9"/>
<dbReference type="SMART" id="SM00283">
    <property type="entry name" value="MA"/>
    <property type="match status" value="1"/>
</dbReference>
<feature type="compositionally biased region" description="Polar residues" evidence="4">
    <location>
        <begin position="582"/>
        <end position="592"/>
    </location>
</feature>
<dbReference type="Proteomes" id="UP000058012">
    <property type="component" value="Unassembled WGS sequence"/>
</dbReference>
<dbReference type="Gene3D" id="1.10.287.950">
    <property type="entry name" value="Methyl-accepting chemotaxis protein"/>
    <property type="match status" value="1"/>
</dbReference>
<dbReference type="GO" id="GO:0007165">
    <property type="term" value="P:signal transduction"/>
    <property type="evidence" value="ECO:0007669"/>
    <property type="project" value="UniProtKB-KW"/>
</dbReference>
<feature type="domain" description="T-SNARE coiled-coil homology" evidence="7">
    <location>
        <begin position="479"/>
        <end position="541"/>
    </location>
</feature>
<dbReference type="SMART" id="SM00304">
    <property type="entry name" value="HAMP"/>
    <property type="match status" value="2"/>
</dbReference>
<dbReference type="STRING" id="1117702.AQZ52_03520"/>
<dbReference type="InterPro" id="IPR004089">
    <property type="entry name" value="MCPsignal_dom"/>
</dbReference>
<dbReference type="PROSITE" id="PS50192">
    <property type="entry name" value="T_SNARE"/>
    <property type="match status" value="1"/>
</dbReference>
<dbReference type="Pfam" id="PF00672">
    <property type="entry name" value="HAMP"/>
    <property type="match status" value="1"/>
</dbReference>
<accession>A0A117UYE9</accession>
<evidence type="ECO:0000259" key="7">
    <source>
        <dbReference type="PROSITE" id="PS50192"/>
    </source>
</evidence>
<dbReference type="PROSITE" id="PS51257">
    <property type="entry name" value="PROKAR_LIPOPROTEIN"/>
    <property type="match status" value="1"/>
</dbReference>
<keyword evidence="5" id="KW-0472">Membrane</keyword>
<evidence type="ECO:0000313" key="9">
    <source>
        <dbReference type="EMBL" id="KUR73140.1"/>
    </source>
</evidence>
<keyword evidence="5" id="KW-1133">Transmembrane helix</keyword>
<evidence type="ECO:0000259" key="8">
    <source>
        <dbReference type="PROSITE" id="PS50885"/>
    </source>
</evidence>
<evidence type="ECO:0000313" key="10">
    <source>
        <dbReference type="Proteomes" id="UP000058012"/>
    </source>
</evidence>
<keyword evidence="1" id="KW-0145">Chemotaxis</keyword>
<name>A0A117UYE9_9SPHN</name>
<dbReference type="PROSITE" id="PS50885">
    <property type="entry name" value="HAMP"/>
    <property type="match status" value="2"/>
</dbReference>
<dbReference type="CDD" id="cd11386">
    <property type="entry name" value="MCP_signal"/>
    <property type="match status" value="1"/>
</dbReference>
<feature type="domain" description="Methyl-accepting transducer" evidence="6">
    <location>
        <begin position="320"/>
        <end position="549"/>
    </location>
</feature>
<feature type="transmembrane region" description="Helical" evidence="5">
    <location>
        <begin position="12"/>
        <end position="31"/>
    </location>
</feature>